<evidence type="ECO:0000256" key="1">
    <source>
        <dbReference type="ARBA" id="ARBA00022491"/>
    </source>
</evidence>
<evidence type="ECO:0000256" key="3">
    <source>
        <dbReference type="ARBA" id="ARBA00023125"/>
    </source>
</evidence>
<dbReference type="InterPro" id="IPR013572">
    <property type="entry name" value="Tscrpt_reg_MAATS_C"/>
</dbReference>
<dbReference type="Pfam" id="PF08361">
    <property type="entry name" value="TetR_C_2"/>
    <property type="match status" value="1"/>
</dbReference>
<dbReference type="InterPro" id="IPR001647">
    <property type="entry name" value="HTH_TetR"/>
</dbReference>
<evidence type="ECO:0000313" key="8">
    <source>
        <dbReference type="Proteomes" id="UP001595967"/>
    </source>
</evidence>
<keyword evidence="1" id="KW-0678">Repressor</keyword>
<dbReference type="PRINTS" id="PR00455">
    <property type="entry name" value="HTHTETR"/>
</dbReference>
<evidence type="ECO:0000256" key="2">
    <source>
        <dbReference type="ARBA" id="ARBA00023015"/>
    </source>
</evidence>
<dbReference type="EMBL" id="JBHSEW010000006">
    <property type="protein sequence ID" value="MFC4622164.1"/>
    <property type="molecule type" value="Genomic_DNA"/>
</dbReference>
<keyword evidence="4" id="KW-0804">Transcription</keyword>
<evidence type="ECO:0000256" key="5">
    <source>
        <dbReference type="PROSITE-ProRule" id="PRU00335"/>
    </source>
</evidence>
<reference evidence="8" key="1">
    <citation type="journal article" date="2019" name="Int. J. Syst. Evol. Microbiol.">
        <title>The Global Catalogue of Microorganisms (GCM) 10K type strain sequencing project: providing services to taxonomists for standard genome sequencing and annotation.</title>
        <authorList>
            <consortium name="The Broad Institute Genomics Platform"/>
            <consortium name="The Broad Institute Genome Sequencing Center for Infectious Disease"/>
            <person name="Wu L."/>
            <person name="Ma J."/>
        </authorList>
    </citation>
    <scope>NUCLEOTIDE SEQUENCE [LARGE SCALE GENOMIC DNA]</scope>
    <source>
        <strain evidence="8">JCM 11650</strain>
    </source>
</reference>
<dbReference type="InterPro" id="IPR009057">
    <property type="entry name" value="Homeodomain-like_sf"/>
</dbReference>
<gene>
    <name evidence="7" type="ORF">ACFO3A_08015</name>
</gene>
<comment type="caution">
    <text evidence="7">The sequence shown here is derived from an EMBL/GenBank/DDBJ whole genome shotgun (WGS) entry which is preliminary data.</text>
</comment>
<feature type="domain" description="HTH tetR-type" evidence="6">
    <location>
        <begin position="10"/>
        <end position="70"/>
    </location>
</feature>
<dbReference type="PROSITE" id="PS01081">
    <property type="entry name" value="HTH_TETR_1"/>
    <property type="match status" value="1"/>
</dbReference>
<dbReference type="PANTHER" id="PTHR30055">
    <property type="entry name" value="HTH-TYPE TRANSCRIPTIONAL REGULATOR RUTR"/>
    <property type="match status" value="1"/>
</dbReference>
<dbReference type="PANTHER" id="PTHR30055:SF240">
    <property type="entry name" value="HTH-TYPE TRANSCRIPTIONAL REGULATOR ACRR"/>
    <property type="match status" value="1"/>
</dbReference>
<dbReference type="Pfam" id="PF00440">
    <property type="entry name" value="TetR_N"/>
    <property type="match status" value="1"/>
</dbReference>
<evidence type="ECO:0000313" key="7">
    <source>
        <dbReference type="EMBL" id="MFC4622164.1"/>
    </source>
</evidence>
<keyword evidence="2" id="KW-0805">Transcription regulation</keyword>
<organism evidence="7 8">
    <name type="scientific">Comamonas nitrativorans</name>
    <dbReference type="NCBI Taxonomy" id="108437"/>
    <lineage>
        <taxon>Bacteria</taxon>
        <taxon>Pseudomonadati</taxon>
        <taxon>Pseudomonadota</taxon>
        <taxon>Betaproteobacteria</taxon>
        <taxon>Burkholderiales</taxon>
        <taxon>Comamonadaceae</taxon>
        <taxon>Comamonas</taxon>
    </lineage>
</organism>
<accession>A0ABV9GX95</accession>
<dbReference type="InterPro" id="IPR036271">
    <property type="entry name" value="Tet_transcr_reg_TetR-rel_C_sf"/>
</dbReference>
<dbReference type="Gene3D" id="1.10.357.10">
    <property type="entry name" value="Tetracycline Repressor, domain 2"/>
    <property type="match status" value="1"/>
</dbReference>
<keyword evidence="3 5" id="KW-0238">DNA-binding</keyword>
<feature type="DNA-binding region" description="H-T-H motif" evidence="5">
    <location>
        <begin position="33"/>
        <end position="52"/>
    </location>
</feature>
<proteinExistence type="predicted"/>
<evidence type="ECO:0000259" key="6">
    <source>
        <dbReference type="PROSITE" id="PS50977"/>
    </source>
</evidence>
<dbReference type="SUPFAM" id="SSF46689">
    <property type="entry name" value="Homeodomain-like"/>
    <property type="match status" value="1"/>
</dbReference>
<dbReference type="SUPFAM" id="SSF48498">
    <property type="entry name" value="Tetracyclin repressor-like, C-terminal domain"/>
    <property type="match status" value="1"/>
</dbReference>
<keyword evidence="8" id="KW-1185">Reference proteome</keyword>
<dbReference type="InterPro" id="IPR023772">
    <property type="entry name" value="DNA-bd_HTH_TetR-type_CS"/>
</dbReference>
<sequence>MARRTKEDAGATRERLLDAAEQVFYVRGVSGASLADVANRAGLTRGAVYWHFKDKLDLFDAMMQRATLPIEQVLEGGQQGSESQSPVGRIVRRLAFIAHAVSTDERVRRVFEIVMFKIEHVGEMVAVQQRWVLGVDRFISLLEQDLAMAYEELDAVPALSAGLAAKGLQVLFDGLLHAWLLRQGSFSLEDEGRQLVQFYLRGLGLAADVWS</sequence>
<dbReference type="Proteomes" id="UP001595967">
    <property type="component" value="Unassembled WGS sequence"/>
</dbReference>
<dbReference type="RefSeq" id="WP_377725492.1">
    <property type="nucleotide sequence ID" value="NZ_JBHSEW010000006.1"/>
</dbReference>
<evidence type="ECO:0000256" key="4">
    <source>
        <dbReference type="ARBA" id="ARBA00023163"/>
    </source>
</evidence>
<name>A0ABV9GX95_9BURK</name>
<dbReference type="InterPro" id="IPR050109">
    <property type="entry name" value="HTH-type_TetR-like_transc_reg"/>
</dbReference>
<dbReference type="PROSITE" id="PS50977">
    <property type="entry name" value="HTH_TETR_2"/>
    <property type="match status" value="1"/>
</dbReference>
<protein>
    <submittedName>
        <fullName evidence="7">TetR family transcriptional regulator</fullName>
    </submittedName>
</protein>